<protein>
    <recommendedName>
        <fullName evidence="1">Dynein heavy chain tail domain-containing protein</fullName>
    </recommendedName>
</protein>
<feature type="domain" description="Dynein heavy chain tail" evidence="1">
    <location>
        <begin position="22"/>
        <end position="130"/>
    </location>
</feature>
<name>A0AAN9AIT0_9CAEN</name>
<comment type="caution">
    <text evidence="2">The sequence shown here is derived from an EMBL/GenBank/DDBJ whole genome shotgun (WGS) entry which is preliminary data.</text>
</comment>
<dbReference type="Proteomes" id="UP001374579">
    <property type="component" value="Unassembled WGS sequence"/>
</dbReference>
<organism evidence="2 3">
    <name type="scientific">Littorina saxatilis</name>
    <dbReference type="NCBI Taxonomy" id="31220"/>
    <lineage>
        <taxon>Eukaryota</taxon>
        <taxon>Metazoa</taxon>
        <taxon>Spiralia</taxon>
        <taxon>Lophotrochozoa</taxon>
        <taxon>Mollusca</taxon>
        <taxon>Gastropoda</taxon>
        <taxon>Caenogastropoda</taxon>
        <taxon>Littorinimorpha</taxon>
        <taxon>Littorinoidea</taxon>
        <taxon>Littorinidae</taxon>
        <taxon>Littorina</taxon>
    </lineage>
</organism>
<dbReference type="EMBL" id="JBAMIC010004070">
    <property type="protein sequence ID" value="KAK7087731.1"/>
    <property type="molecule type" value="Genomic_DNA"/>
</dbReference>
<dbReference type="InterPro" id="IPR013594">
    <property type="entry name" value="Dynein_heavy_tail"/>
</dbReference>
<dbReference type="Pfam" id="PF08385">
    <property type="entry name" value="DHC_N1"/>
    <property type="match status" value="1"/>
</dbReference>
<reference evidence="2 3" key="1">
    <citation type="submission" date="2024-02" db="EMBL/GenBank/DDBJ databases">
        <title>Chromosome-scale genome assembly of the rough periwinkle Littorina saxatilis.</title>
        <authorList>
            <person name="De Jode A."/>
            <person name="Faria R."/>
            <person name="Formenti G."/>
            <person name="Sims Y."/>
            <person name="Smith T.P."/>
            <person name="Tracey A."/>
            <person name="Wood J.M.D."/>
            <person name="Zagrodzka Z.B."/>
            <person name="Johannesson K."/>
            <person name="Butlin R.K."/>
            <person name="Leder E.H."/>
        </authorList>
    </citation>
    <scope>NUCLEOTIDE SEQUENCE [LARGE SCALE GENOMIC DNA]</scope>
    <source>
        <strain evidence="2">Snail1</strain>
        <tissue evidence="2">Muscle</tissue>
    </source>
</reference>
<evidence type="ECO:0000313" key="2">
    <source>
        <dbReference type="EMBL" id="KAK7087731.1"/>
    </source>
</evidence>
<evidence type="ECO:0000313" key="3">
    <source>
        <dbReference type="Proteomes" id="UP001374579"/>
    </source>
</evidence>
<evidence type="ECO:0000259" key="1">
    <source>
        <dbReference type="Pfam" id="PF08385"/>
    </source>
</evidence>
<dbReference type="AlphaFoldDB" id="A0AAN9AIT0"/>
<accession>A0AAN9AIT0</accession>
<sequence length="135" mass="15589">MGVPTNAQRIGCSPSPWTCFQVRQVYLGVGRKMRAFEVMQYERWVESLEKTMPSLLERHVLVPKSFSTKEPATRVRSNSTASVEKDAWSPLDVRYKVDFDQKLMEIIVECRYMEKLGFDVPLVACSKALQVHYEP</sequence>
<keyword evidence="3" id="KW-1185">Reference proteome</keyword>
<proteinExistence type="predicted"/>
<gene>
    <name evidence="2" type="ORF">V1264_021743</name>
</gene>